<sequence length="36" mass="4420">MQNTTINQELTILGFLVELCKWDIFVWGLVWFEFER</sequence>
<evidence type="ECO:0000313" key="2">
    <source>
        <dbReference type="EMBL" id="DAD32359.1"/>
    </source>
</evidence>
<keyword evidence="1" id="KW-1133">Transmembrane helix</keyword>
<comment type="caution">
    <text evidence="2">The sequence shown here is derived from an EMBL/GenBank/DDBJ whole genome shotgun (WGS) entry which is preliminary data.</text>
</comment>
<keyword evidence="1" id="KW-0812">Transmembrane</keyword>
<dbReference type="Proteomes" id="UP000607653">
    <property type="component" value="Unassembled WGS sequence"/>
</dbReference>
<organism evidence="2 3">
    <name type="scientific">Nelumbo nucifera</name>
    <name type="common">Sacred lotus</name>
    <dbReference type="NCBI Taxonomy" id="4432"/>
    <lineage>
        <taxon>Eukaryota</taxon>
        <taxon>Viridiplantae</taxon>
        <taxon>Streptophyta</taxon>
        <taxon>Embryophyta</taxon>
        <taxon>Tracheophyta</taxon>
        <taxon>Spermatophyta</taxon>
        <taxon>Magnoliopsida</taxon>
        <taxon>Proteales</taxon>
        <taxon>Nelumbonaceae</taxon>
        <taxon>Nelumbo</taxon>
    </lineage>
</organism>
<keyword evidence="1" id="KW-0472">Membrane</keyword>
<evidence type="ECO:0000313" key="3">
    <source>
        <dbReference type="Proteomes" id="UP000607653"/>
    </source>
</evidence>
<accession>A0A822YM29</accession>
<feature type="transmembrane region" description="Helical" evidence="1">
    <location>
        <begin position="12"/>
        <end position="32"/>
    </location>
</feature>
<protein>
    <submittedName>
        <fullName evidence="2">Uncharacterized protein</fullName>
    </submittedName>
</protein>
<dbReference type="EMBL" id="DUZY01000003">
    <property type="protein sequence ID" value="DAD32359.1"/>
    <property type="molecule type" value="Genomic_DNA"/>
</dbReference>
<name>A0A822YM29_NELNU</name>
<evidence type="ECO:0000256" key="1">
    <source>
        <dbReference type="SAM" id="Phobius"/>
    </source>
</evidence>
<gene>
    <name evidence="2" type="ORF">HUJ06_011210</name>
</gene>
<keyword evidence="3" id="KW-1185">Reference proteome</keyword>
<reference evidence="2 3" key="1">
    <citation type="journal article" date="2020" name="Mol. Biol. Evol.">
        <title>Distinct Expression and Methylation Patterns for Genes with Different Fates following a Single Whole-Genome Duplication in Flowering Plants.</title>
        <authorList>
            <person name="Shi T."/>
            <person name="Rahmani R.S."/>
            <person name="Gugger P.F."/>
            <person name="Wang M."/>
            <person name="Li H."/>
            <person name="Zhang Y."/>
            <person name="Li Z."/>
            <person name="Wang Q."/>
            <person name="Van de Peer Y."/>
            <person name="Marchal K."/>
            <person name="Chen J."/>
        </authorList>
    </citation>
    <scope>NUCLEOTIDE SEQUENCE [LARGE SCALE GENOMIC DNA]</scope>
    <source>
        <tissue evidence="2">Leaf</tissue>
    </source>
</reference>
<proteinExistence type="predicted"/>
<dbReference type="AlphaFoldDB" id="A0A822YM29"/>